<accession>A0A565CNP5</accession>
<dbReference type="Proteomes" id="UP000489600">
    <property type="component" value="Unassembled WGS sequence"/>
</dbReference>
<evidence type="ECO:0000256" key="1">
    <source>
        <dbReference type="SAM" id="MobiDB-lite"/>
    </source>
</evidence>
<keyword evidence="3" id="KW-1185">Reference proteome</keyword>
<gene>
    <name evidence="2" type="ORF">ANE_LOCUS25782</name>
</gene>
<protein>
    <submittedName>
        <fullName evidence="2">Uncharacterized protein</fullName>
    </submittedName>
</protein>
<comment type="caution">
    <text evidence="2">The sequence shown here is derived from an EMBL/GenBank/DDBJ whole genome shotgun (WGS) entry which is preliminary data.</text>
</comment>
<evidence type="ECO:0000313" key="2">
    <source>
        <dbReference type="EMBL" id="VVB15338.1"/>
    </source>
</evidence>
<sequence>MVQDLAERKVRELRIRKQVNDLEKDPVGRRKYLLLETDQMMRMEVDKEKGVANEINEQEQSTAQYWNSSIVNCNQSGNKVMGDAIKATLNMGMGHKQTDKEKNMLLLQLLNPQAGDRGHGKGGLERSEDQVDQDQR</sequence>
<proteinExistence type="predicted"/>
<feature type="compositionally biased region" description="Basic and acidic residues" evidence="1">
    <location>
        <begin position="116"/>
        <end position="136"/>
    </location>
</feature>
<reference evidence="2" key="1">
    <citation type="submission" date="2019-07" db="EMBL/GenBank/DDBJ databases">
        <authorList>
            <person name="Dittberner H."/>
        </authorList>
    </citation>
    <scope>NUCLEOTIDE SEQUENCE [LARGE SCALE GENOMIC DNA]</scope>
</reference>
<organism evidence="2 3">
    <name type="scientific">Arabis nemorensis</name>
    <dbReference type="NCBI Taxonomy" id="586526"/>
    <lineage>
        <taxon>Eukaryota</taxon>
        <taxon>Viridiplantae</taxon>
        <taxon>Streptophyta</taxon>
        <taxon>Embryophyta</taxon>
        <taxon>Tracheophyta</taxon>
        <taxon>Spermatophyta</taxon>
        <taxon>Magnoliopsida</taxon>
        <taxon>eudicotyledons</taxon>
        <taxon>Gunneridae</taxon>
        <taxon>Pentapetalae</taxon>
        <taxon>rosids</taxon>
        <taxon>malvids</taxon>
        <taxon>Brassicales</taxon>
        <taxon>Brassicaceae</taxon>
        <taxon>Arabideae</taxon>
        <taxon>Arabis</taxon>
    </lineage>
</organism>
<feature type="region of interest" description="Disordered" evidence="1">
    <location>
        <begin position="113"/>
        <end position="136"/>
    </location>
</feature>
<name>A0A565CNP5_9BRAS</name>
<evidence type="ECO:0000313" key="3">
    <source>
        <dbReference type="Proteomes" id="UP000489600"/>
    </source>
</evidence>
<dbReference type="EMBL" id="CABITT030000008">
    <property type="protein sequence ID" value="VVB15338.1"/>
    <property type="molecule type" value="Genomic_DNA"/>
</dbReference>
<dbReference type="AlphaFoldDB" id="A0A565CNP5"/>